<dbReference type="STRING" id="661399.AQJ67_02950"/>
<dbReference type="Proteomes" id="UP000053429">
    <property type="component" value="Unassembled WGS sequence"/>
</dbReference>
<accession>A0A101U821</accession>
<dbReference type="InterPro" id="IPR003679">
    <property type="entry name" value="Amioglycoside_AcTrfase"/>
</dbReference>
<evidence type="ECO:0000256" key="1">
    <source>
        <dbReference type="ARBA" id="ARBA00006383"/>
    </source>
</evidence>
<organism evidence="4 5">
    <name type="scientific">Streptomyces caeruleatus</name>
    <dbReference type="NCBI Taxonomy" id="661399"/>
    <lineage>
        <taxon>Bacteria</taxon>
        <taxon>Bacillati</taxon>
        <taxon>Actinomycetota</taxon>
        <taxon>Actinomycetes</taxon>
        <taxon>Kitasatosporales</taxon>
        <taxon>Streptomycetaceae</taxon>
        <taxon>Streptomyces</taxon>
    </lineage>
</organism>
<dbReference type="PANTHER" id="PTHR11104:SF0">
    <property type="entry name" value="SPBETA PROPHAGE-DERIVED AMINOGLYCOSIDE N(3')-ACETYLTRANSFERASE-LIKE PROTEIN YOKD"/>
    <property type="match status" value="1"/>
</dbReference>
<evidence type="ECO:0000256" key="3">
    <source>
        <dbReference type="ARBA" id="ARBA00023315"/>
    </source>
</evidence>
<protein>
    <submittedName>
        <fullName evidence="4">Aminoglycoside phosphotransferase</fullName>
    </submittedName>
</protein>
<dbReference type="OrthoDB" id="7330654at2"/>
<dbReference type="Pfam" id="PF02522">
    <property type="entry name" value="Antibiotic_NAT"/>
    <property type="match status" value="1"/>
</dbReference>
<reference evidence="4 5" key="1">
    <citation type="submission" date="2015-10" db="EMBL/GenBank/DDBJ databases">
        <title>Draft genome sequence of Streptomyces caeruleatus NRRL B-24802, type strain for the species Streptomyces caeruleatus.</title>
        <authorList>
            <person name="Ruckert C."/>
            <person name="Winkler A."/>
            <person name="Kalinowski J."/>
            <person name="Kampfer P."/>
            <person name="Glaeser S."/>
        </authorList>
    </citation>
    <scope>NUCLEOTIDE SEQUENCE [LARGE SCALE GENOMIC DNA]</scope>
    <source>
        <strain evidence="4 5">NRRL B-24802</strain>
    </source>
</reference>
<dbReference type="GO" id="GO:0046677">
    <property type="term" value="P:response to antibiotic"/>
    <property type="evidence" value="ECO:0007669"/>
    <property type="project" value="InterPro"/>
</dbReference>
<keyword evidence="5" id="KW-1185">Reference proteome</keyword>
<keyword evidence="3" id="KW-0012">Acyltransferase</keyword>
<dbReference type="RefSeq" id="WP_062716365.1">
    <property type="nucleotide sequence ID" value="NZ_KQ948924.1"/>
</dbReference>
<dbReference type="InterPro" id="IPR028345">
    <property type="entry name" value="Antibiotic_NAT-like"/>
</dbReference>
<proteinExistence type="inferred from homology"/>
<dbReference type="PANTHER" id="PTHR11104">
    <property type="entry name" value="AMINOGLYCOSIDE N3-ACETYLTRANSFERASE"/>
    <property type="match status" value="1"/>
</dbReference>
<gene>
    <name evidence="4" type="ORF">AQJ67_02950</name>
</gene>
<evidence type="ECO:0000313" key="5">
    <source>
        <dbReference type="Proteomes" id="UP000053429"/>
    </source>
</evidence>
<evidence type="ECO:0000313" key="4">
    <source>
        <dbReference type="EMBL" id="KUO05799.1"/>
    </source>
</evidence>
<dbReference type="AlphaFoldDB" id="A0A101U821"/>
<keyword evidence="2 4" id="KW-0808">Transferase</keyword>
<name>A0A101U821_9ACTN</name>
<evidence type="ECO:0000256" key="2">
    <source>
        <dbReference type="ARBA" id="ARBA00022679"/>
    </source>
</evidence>
<dbReference type="EMBL" id="LMWY01000003">
    <property type="protein sequence ID" value="KUO05799.1"/>
    <property type="molecule type" value="Genomic_DNA"/>
</dbReference>
<dbReference type="GO" id="GO:0008080">
    <property type="term" value="F:N-acetyltransferase activity"/>
    <property type="evidence" value="ECO:0007669"/>
    <property type="project" value="InterPro"/>
</dbReference>
<comment type="caution">
    <text evidence="4">The sequence shown here is derived from an EMBL/GenBank/DDBJ whole genome shotgun (WGS) entry which is preliminary data.</text>
</comment>
<comment type="similarity">
    <text evidence="1">Belongs to the antibiotic N-acetyltransferase family.</text>
</comment>
<sequence length="278" mass="30214">MSGVRPLGEGLRALGVRPGAVLLVHASLRRVGAPPEAVLAALLDVLGPEGTLVVPTFTAGNSDTSPAYRKRIHGMTERQVTDYRAGMPPFEADRTPSQGMGRLAEAVRCHGEAVRSAHPQTSFAAVGARARELMAAHDEECHLGERSPLAPLYRAGAQVLLMGVGYEVCSAFHLAEYRVEEPPHREYSCVVLRDGERCWISYKDVALDDRDFGALGRAFQAYGDTRHEPVVRRGPVGDARARLFPLARAVDFATGWLARNRPRGLFTEPSQIAAGFLH</sequence>
<dbReference type="SUPFAM" id="SSF110710">
    <property type="entry name" value="TTHA0583/YokD-like"/>
    <property type="match status" value="1"/>
</dbReference>